<keyword evidence="3" id="KW-1185">Reference proteome</keyword>
<evidence type="ECO:0000256" key="1">
    <source>
        <dbReference type="SAM" id="Phobius"/>
    </source>
</evidence>
<feature type="transmembrane region" description="Helical" evidence="1">
    <location>
        <begin position="26"/>
        <end position="46"/>
    </location>
</feature>
<sequence length="207" mass="21629">MRAGVFALVCGGLSQAGHDVMAPRPVPAWSVGVALGLVTLIGYRLAGRERSARWLLAAVETVQLYLHVWFTWTTPAGGAPGVAVHGAMTGHATPMDVASAAQTGLPAHDGMPVPAMFAAHAVAGALVALWLSVGERALWRALRSLAFAVSTHLGRVLALVAPLTIHVIPATAPASHDEDDLSVTAVLRHTVVRRGPPRGRRVSLHLV</sequence>
<comment type="caution">
    <text evidence="2">The sequence shown here is derived from an EMBL/GenBank/DDBJ whole genome shotgun (WGS) entry which is preliminary data.</text>
</comment>
<evidence type="ECO:0000313" key="2">
    <source>
        <dbReference type="EMBL" id="MBP2707695.1"/>
    </source>
</evidence>
<organism evidence="2 3">
    <name type="scientific">Microbispora oryzae</name>
    <dbReference type="NCBI Taxonomy" id="2806554"/>
    <lineage>
        <taxon>Bacteria</taxon>
        <taxon>Bacillati</taxon>
        <taxon>Actinomycetota</taxon>
        <taxon>Actinomycetes</taxon>
        <taxon>Streptosporangiales</taxon>
        <taxon>Streptosporangiaceae</taxon>
        <taxon>Microbispora</taxon>
    </lineage>
</organism>
<dbReference type="AlphaFoldDB" id="A0A941AKQ1"/>
<feature type="transmembrane region" description="Helical" evidence="1">
    <location>
        <begin position="53"/>
        <end position="72"/>
    </location>
</feature>
<accession>A0A941AKQ1</accession>
<reference evidence="2" key="1">
    <citation type="submission" date="2021-02" db="EMBL/GenBank/DDBJ databases">
        <title>Draft genome sequence of Microbispora sp. RL4-1S isolated from rice leaves in Thailand.</title>
        <authorList>
            <person name="Muangham S."/>
            <person name="Duangmal K."/>
        </authorList>
    </citation>
    <scope>NUCLEOTIDE SEQUENCE</scope>
    <source>
        <strain evidence="2">RL4-1S</strain>
    </source>
</reference>
<dbReference type="Proteomes" id="UP000674234">
    <property type="component" value="Unassembled WGS sequence"/>
</dbReference>
<gene>
    <name evidence="2" type="ORF">JOL79_28325</name>
</gene>
<evidence type="ECO:0000313" key="3">
    <source>
        <dbReference type="Proteomes" id="UP000674234"/>
    </source>
</evidence>
<protein>
    <submittedName>
        <fullName evidence="2">Uncharacterized protein</fullName>
    </submittedName>
</protein>
<keyword evidence="1" id="KW-0472">Membrane</keyword>
<dbReference type="EMBL" id="JAFCNB010000022">
    <property type="protein sequence ID" value="MBP2707695.1"/>
    <property type="molecule type" value="Genomic_DNA"/>
</dbReference>
<keyword evidence="1" id="KW-0812">Transmembrane</keyword>
<keyword evidence="1" id="KW-1133">Transmembrane helix</keyword>
<proteinExistence type="predicted"/>
<name>A0A941AKQ1_9ACTN</name>
<dbReference type="RefSeq" id="WP_210158958.1">
    <property type="nucleotide sequence ID" value="NZ_JAFCNB010000022.1"/>
</dbReference>
<feature type="transmembrane region" description="Helical" evidence="1">
    <location>
        <begin position="115"/>
        <end position="133"/>
    </location>
</feature>